<proteinExistence type="predicted"/>
<sequence>MHTRIQHSWTAHPIPYIKPNQNGSALRAALIPLSTNECIMSLWGIRQVS</sequence>
<evidence type="ECO:0000313" key="1">
    <source>
        <dbReference type="EMBL" id="JAH08516.1"/>
    </source>
</evidence>
<dbReference type="AlphaFoldDB" id="A0A0E9PV71"/>
<name>A0A0E9PV71_ANGAN</name>
<protein>
    <submittedName>
        <fullName evidence="1">Uncharacterized protein</fullName>
    </submittedName>
</protein>
<organism evidence="1">
    <name type="scientific">Anguilla anguilla</name>
    <name type="common">European freshwater eel</name>
    <name type="synonym">Muraena anguilla</name>
    <dbReference type="NCBI Taxonomy" id="7936"/>
    <lineage>
        <taxon>Eukaryota</taxon>
        <taxon>Metazoa</taxon>
        <taxon>Chordata</taxon>
        <taxon>Craniata</taxon>
        <taxon>Vertebrata</taxon>
        <taxon>Euteleostomi</taxon>
        <taxon>Actinopterygii</taxon>
        <taxon>Neopterygii</taxon>
        <taxon>Teleostei</taxon>
        <taxon>Anguilliformes</taxon>
        <taxon>Anguillidae</taxon>
        <taxon>Anguilla</taxon>
    </lineage>
</organism>
<reference evidence="1" key="2">
    <citation type="journal article" date="2015" name="Fish Shellfish Immunol.">
        <title>Early steps in the European eel (Anguilla anguilla)-Vibrio vulnificus interaction in the gills: Role of the RtxA13 toxin.</title>
        <authorList>
            <person name="Callol A."/>
            <person name="Pajuelo D."/>
            <person name="Ebbesson L."/>
            <person name="Teles M."/>
            <person name="MacKenzie S."/>
            <person name="Amaro C."/>
        </authorList>
    </citation>
    <scope>NUCLEOTIDE SEQUENCE</scope>
</reference>
<reference evidence="1" key="1">
    <citation type="submission" date="2014-11" db="EMBL/GenBank/DDBJ databases">
        <authorList>
            <person name="Amaro Gonzalez C."/>
        </authorList>
    </citation>
    <scope>NUCLEOTIDE SEQUENCE</scope>
</reference>
<accession>A0A0E9PV71</accession>
<dbReference type="EMBL" id="GBXM01100061">
    <property type="protein sequence ID" value="JAH08516.1"/>
    <property type="molecule type" value="Transcribed_RNA"/>
</dbReference>